<dbReference type="STRING" id="436907.A7TEW1"/>
<protein>
    <recommendedName>
        <fullName evidence="1">MICOS complex subunit</fullName>
    </recommendedName>
</protein>
<evidence type="ECO:0000313" key="2">
    <source>
        <dbReference type="EMBL" id="EDO19207.1"/>
    </source>
</evidence>
<dbReference type="EMBL" id="DS480381">
    <property type="protein sequence ID" value="EDO19207.1"/>
    <property type="molecule type" value="Genomic_DNA"/>
</dbReference>
<keyword evidence="1" id="KW-0472">Membrane</keyword>
<dbReference type="GO" id="GO:0032460">
    <property type="term" value="P:negative regulation of protein oligomerization"/>
    <property type="evidence" value="ECO:0007669"/>
    <property type="project" value="EnsemblFungi"/>
</dbReference>
<comment type="subcellular location">
    <subcellularLocation>
        <location evidence="1">Mitochondrion inner membrane</location>
    </subcellularLocation>
</comment>
<dbReference type="InParanoid" id="A7TEW1"/>
<evidence type="ECO:0000256" key="1">
    <source>
        <dbReference type="RuleBase" id="RU363021"/>
    </source>
</evidence>
<dbReference type="PANTHER" id="PTHR28268:SF1">
    <property type="entry name" value="MICOS SUBUNIT MIC26"/>
    <property type="match status" value="1"/>
</dbReference>
<comment type="subunit">
    <text evidence="1">Component of the mitochondrial contact site and cristae organizing system (MICOS) complex.</text>
</comment>
<gene>
    <name evidence="2" type="ORF">Kpol_1050p65</name>
</gene>
<dbReference type="FunCoup" id="A7TEW1">
    <property type="interactions" value="49"/>
</dbReference>
<reference evidence="2 3" key="1">
    <citation type="journal article" date="2007" name="Proc. Natl. Acad. Sci. U.S.A.">
        <title>Independent sorting-out of thousands of duplicated gene pairs in two yeast species descended from a whole-genome duplication.</title>
        <authorList>
            <person name="Scannell D.R."/>
            <person name="Frank A.C."/>
            <person name="Conant G.C."/>
            <person name="Byrne K.P."/>
            <person name="Woolfit M."/>
            <person name="Wolfe K.H."/>
        </authorList>
    </citation>
    <scope>NUCLEOTIDE SEQUENCE [LARGE SCALE GENOMIC DNA]</scope>
    <source>
        <strain evidence="3">ATCC 22028 / DSM 70294 / BCRC 21397 / CBS 2163 / NBRC 10782 / NRRL Y-8283 / UCD 57-17</strain>
    </source>
</reference>
<dbReference type="RefSeq" id="XP_001647065.1">
    <property type="nucleotide sequence ID" value="XM_001647015.1"/>
</dbReference>
<proteinExistence type="predicted"/>
<dbReference type="GO" id="GO:0042407">
    <property type="term" value="P:cristae formation"/>
    <property type="evidence" value="ECO:0007669"/>
    <property type="project" value="EnsemblFungi"/>
</dbReference>
<dbReference type="GeneID" id="5547540"/>
<keyword evidence="1" id="KW-0999">Mitochondrion inner membrane</keyword>
<accession>A7TEW1</accession>
<keyword evidence="3" id="KW-1185">Reference proteome</keyword>
<dbReference type="Pfam" id="PF09769">
    <property type="entry name" value="ApoO"/>
    <property type="match status" value="1"/>
</dbReference>
<dbReference type="InterPro" id="IPR019166">
    <property type="entry name" value="MIC26/MIC27"/>
</dbReference>
<dbReference type="OMA" id="QMIFNES"/>
<keyword evidence="1" id="KW-1133">Transmembrane helix</keyword>
<dbReference type="Proteomes" id="UP000000267">
    <property type="component" value="Unassembled WGS sequence"/>
</dbReference>
<keyword evidence="1" id="KW-0496">Mitochondrion</keyword>
<comment type="function">
    <text evidence="1">Component of the MICOS complex, a large protein complex of the mitochondrial inner membrane that plays crucial roles in the maintenance of crista junctions, inner membrane architecture, and formation of contact sites to the outer membrane.</text>
</comment>
<dbReference type="PANTHER" id="PTHR28268">
    <property type="entry name" value="MICOS SUBUNIT MIC26"/>
    <property type="match status" value="1"/>
</dbReference>
<keyword evidence="1" id="KW-0812">Transmembrane</keyword>
<dbReference type="HOGENOM" id="CLU_086433_1_0_1"/>
<dbReference type="PhylomeDB" id="A7TEW1"/>
<name>A7TEW1_VANPO</name>
<dbReference type="InterPro" id="IPR033181">
    <property type="entry name" value="Mic26_fungi"/>
</dbReference>
<organism evidence="3">
    <name type="scientific">Vanderwaltozyma polyspora (strain ATCC 22028 / DSM 70294 / BCRC 21397 / CBS 2163 / NBRC 10782 / NRRL Y-8283 / UCD 57-17)</name>
    <name type="common">Kluyveromyces polysporus</name>
    <dbReference type="NCBI Taxonomy" id="436907"/>
    <lineage>
        <taxon>Eukaryota</taxon>
        <taxon>Fungi</taxon>
        <taxon>Dikarya</taxon>
        <taxon>Ascomycota</taxon>
        <taxon>Saccharomycotina</taxon>
        <taxon>Saccharomycetes</taxon>
        <taxon>Saccharomycetales</taxon>
        <taxon>Saccharomycetaceae</taxon>
        <taxon>Vanderwaltozyma</taxon>
    </lineage>
</organism>
<dbReference type="KEGG" id="vpo:Kpol_1050p65"/>
<sequence>MGVDYYRQVDLINELVVTKGESIITPRNIAQEEYDLDSPSKGRSKVVKLIGSNRIIDGVSVRCPPYLLNFFNLTGYRLNNRYNNVYNKVEDVSSRYYRMEKKVTSRIAGLHSDRDEQLLKGFAFTLVSGMTGSILFRRRNILARFTMPIVFALACFSYALPTTYDNTMDLIHDVEESLFPNFVAKQDVIVAKGRIGIDHTIMTYEIIKDKLSSVNNFIKGHINFN</sequence>
<dbReference type="eggNOG" id="ENOG502S70K">
    <property type="taxonomic scope" value="Eukaryota"/>
</dbReference>
<dbReference type="OrthoDB" id="2399148at2759"/>
<dbReference type="GO" id="GO:0061617">
    <property type="term" value="C:MICOS complex"/>
    <property type="evidence" value="ECO:0007669"/>
    <property type="project" value="UniProtKB-UniRule"/>
</dbReference>
<feature type="transmembrane region" description="Helical" evidence="1">
    <location>
        <begin position="141"/>
        <end position="160"/>
    </location>
</feature>
<dbReference type="GO" id="GO:0044284">
    <property type="term" value="C:mitochondrial crista junction"/>
    <property type="evidence" value="ECO:0007669"/>
    <property type="project" value="EnsemblFungi"/>
</dbReference>
<evidence type="ECO:0000313" key="3">
    <source>
        <dbReference type="Proteomes" id="UP000000267"/>
    </source>
</evidence>
<dbReference type="AlphaFoldDB" id="A7TEW1"/>